<name>A0A182N9H2_9DIPT</name>
<evidence type="ECO:0000256" key="1">
    <source>
        <dbReference type="ARBA" id="ARBA00022690"/>
    </source>
</evidence>
<feature type="signal peptide" evidence="3">
    <location>
        <begin position="1"/>
        <end position="20"/>
    </location>
</feature>
<dbReference type="SUPFAM" id="SSF57567">
    <property type="entry name" value="Serine protease inhibitors"/>
    <property type="match status" value="3"/>
</dbReference>
<evidence type="ECO:0000313" key="5">
    <source>
        <dbReference type="EnsemblMetazoa" id="ADIR004298-PA"/>
    </source>
</evidence>
<organism evidence="5 6">
    <name type="scientific">Anopheles dirus</name>
    <dbReference type="NCBI Taxonomy" id="7168"/>
    <lineage>
        <taxon>Eukaryota</taxon>
        <taxon>Metazoa</taxon>
        <taxon>Ecdysozoa</taxon>
        <taxon>Arthropoda</taxon>
        <taxon>Hexapoda</taxon>
        <taxon>Insecta</taxon>
        <taxon>Pterygota</taxon>
        <taxon>Neoptera</taxon>
        <taxon>Endopterygota</taxon>
        <taxon>Diptera</taxon>
        <taxon>Nematocera</taxon>
        <taxon>Culicoidea</taxon>
        <taxon>Culicidae</taxon>
        <taxon>Anophelinae</taxon>
        <taxon>Anopheles</taxon>
    </lineage>
</organism>
<accession>A0A182N9H2</accession>
<dbReference type="EnsemblMetazoa" id="ADIR004298-RA">
    <property type="protein sequence ID" value="ADIR004298-PA"/>
    <property type="gene ID" value="ADIR004298"/>
</dbReference>
<dbReference type="InterPro" id="IPR002919">
    <property type="entry name" value="TIL_dom"/>
</dbReference>
<feature type="domain" description="TIL" evidence="4">
    <location>
        <begin position="28"/>
        <end position="83"/>
    </location>
</feature>
<reference evidence="5" key="2">
    <citation type="submission" date="2020-05" db="UniProtKB">
        <authorList>
            <consortium name="EnsemblMetazoa"/>
        </authorList>
    </citation>
    <scope>IDENTIFICATION</scope>
    <source>
        <strain evidence="5">WRAIR2</strain>
    </source>
</reference>
<dbReference type="Pfam" id="PF01826">
    <property type="entry name" value="TIL"/>
    <property type="match status" value="3"/>
</dbReference>
<feature type="domain" description="TIL" evidence="4">
    <location>
        <begin position="175"/>
        <end position="226"/>
    </location>
</feature>
<evidence type="ECO:0000256" key="2">
    <source>
        <dbReference type="ARBA" id="ARBA00023157"/>
    </source>
</evidence>
<keyword evidence="3" id="KW-0732">Signal</keyword>
<evidence type="ECO:0000259" key="4">
    <source>
        <dbReference type="Pfam" id="PF01826"/>
    </source>
</evidence>
<dbReference type="Proteomes" id="UP000075884">
    <property type="component" value="Unassembled WGS sequence"/>
</dbReference>
<keyword evidence="1" id="KW-0646">Protease inhibitor</keyword>
<evidence type="ECO:0000256" key="3">
    <source>
        <dbReference type="SAM" id="SignalP"/>
    </source>
</evidence>
<dbReference type="VEuPathDB" id="VectorBase:ADIR004298"/>
<dbReference type="AlphaFoldDB" id="A0A182N9H2"/>
<keyword evidence="2" id="KW-1015">Disulfide bond</keyword>
<proteinExistence type="predicted"/>
<dbReference type="PANTHER" id="PTHR23259:SF82">
    <property type="entry name" value="SERINE PROTEASE INHIBITOR 1 PROTEIN"/>
    <property type="match status" value="1"/>
</dbReference>
<evidence type="ECO:0000313" key="6">
    <source>
        <dbReference type="Proteomes" id="UP000075884"/>
    </source>
</evidence>
<keyword evidence="6" id="KW-1185">Reference proteome</keyword>
<feature type="domain" description="TIL" evidence="4">
    <location>
        <begin position="98"/>
        <end position="146"/>
    </location>
</feature>
<dbReference type="GO" id="GO:0030414">
    <property type="term" value="F:peptidase inhibitor activity"/>
    <property type="evidence" value="ECO:0007669"/>
    <property type="project" value="UniProtKB-KW"/>
</dbReference>
<feature type="chain" id="PRO_5008129629" description="TIL domain-containing protein" evidence="3">
    <location>
        <begin position="21"/>
        <end position="286"/>
    </location>
</feature>
<dbReference type="InterPro" id="IPR051368">
    <property type="entry name" value="SerProtInhib-TIL_Domain"/>
</dbReference>
<dbReference type="STRING" id="7168.A0A182N9H2"/>
<dbReference type="Gene3D" id="2.10.25.10">
    <property type="entry name" value="Laminin"/>
    <property type="match status" value="3"/>
</dbReference>
<protein>
    <recommendedName>
        <fullName evidence="4">TIL domain-containing protein</fullName>
    </recommendedName>
</protein>
<dbReference type="CDD" id="cd19941">
    <property type="entry name" value="TIL"/>
    <property type="match status" value="3"/>
</dbReference>
<sequence>MLRNVAVLVLLLSALLCVCAQGTKPASCKSGEEYQKCGSVCEEAKCKVVKPKPVCKKECTPGCYCVKGYSRNTSGSCVPNYMCTYPQNPILTDRNRLCNRNEEYTTCGNRCMEPKCGGPKKSDKVCPMVCQTGCFCKQGYARNANGSGCSLVLKYPICLFPNPDDAGLSDDRRICKEGEVYMSCSSRCAEEKCKPSKPQVCDVLCGPGCFCKAGYARNNNDVCVPEYILYSSKQQQNLGSYVKLLDVHPLQHSILVLVETNCPLVDWFHRVGVSLPKTDGFAGAIN</sequence>
<reference evidence="6" key="1">
    <citation type="submission" date="2013-03" db="EMBL/GenBank/DDBJ databases">
        <title>The Genome Sequence of Anopheles dirus WRAIR2.</title>
        <authorList>
            <consortium name="The Broad Institute Genomics Platform"/>
            <person name="Neafsey D.E."/>
            <person name="Walton C."/>
            <person name="Walker B."/>
            <person name="Young S.K."/>
            <person name="Zeng Q."/>
            <person name="Gargeya S."/>
            <person name="Fitzgerald M."/>
            <person name="Haas B."/>
            <person name="Abouelleil A."/>
            <person name="Allen A.W."/>
            <person name="Alvarado L."/>
            <person name="Arachchi H.M."/>
            <person name="Berlin A.M."/>
            <person name="Chapman S.B."/>
            <person name="Gainer-Dewar J."/>
            <person name="Goldberg J."/>
            <person name="Griggs A."/>
            <person name="Gujja S."/>
            <person name="Hansen M."/>
            <person name="Howarth C."/>
            <person name="Imamovic A."/>
            <person name="Ireland A."/>
            <person name="Larimer J."/>
            <person name="McCowan C."/>
            <person name="Murphy C."/>
            <person name="Pearson M."/>
            <person name="Poon T.W."/>
            <person name="Priest M."/>
            <person name="Roberts A."/>
            <person name="Saif S."/>
            <person name="Shea T."/>
            <person name="Sisk P."/>
            <person name="Sykes S."/>
            <person name="Wortman J."/>
            <person name="Nusbaum C."/>
            <person name="Birren B."/>
        </authorList>
    </citation>
    <scope>NUCLEOTIDE SEQUENCE [LARGE SCALE GENOMIC DNA]</scope>
    <source>
        <strain evidence="6">WRAIR2</strain>
    </source>
</reference>
<dbReference type="PANTHER" id="PTHR23259">
    <property type="entry name" value="RIDDLE"/>
    <property type="match status" value="1"/>
</dbReference>
<dbReference type="InterPro" id="IPR036084">
    <property type="entry name" value="Ser_inhib-like_sf"/>
</dbReference>